<protein>
    <submittedName>
        <fullName evidence="2">Uncharacterized protein</fullName>
    </submittedName>
</protein>
<sequence>MRAIQKLASSTRRRSRGGLPPSGLADTTKGSKKDHSSSVRRPRINADLHARDQLGITSAPGWESPQTPVCPRRLASYDGQGATEHDEVSGIDHWNLVLVSGDLWPA</sequence>
<proteinExistence type="predicted"/>
<evidence type="ECO:0000313" key="2">
    <source>
        <dbReference type="EMBL" id="GGG39135.1"/>
    </source>
</evidence>
<gene>
    <name evidence="2" type="ORF">GCM10010964_28400</name>
</gene>
<dbReference type="AlphaFoldDB" id="A0A8J3ED39"/>
<comment type="caution">
    <text evidence="2">The sequence shown here is derived from an EMBL/GenBank/DDBJ whole genome shotgun (WGS) entry which is preliminary data.</text>
</comment>
<dbReference type="Proteomes" id="UP000597507">
    <property type="component" value="Unassembled WGS sequence"/>
</dbReference>
<organism evidence="2 3">
    <name type="scientific">Caldovatus sediminis</name>
    <dbReference type="NCBI Taxonomy" id="2041189"/>
    <lineage>
        <taxon>Bacteria</taxon>
        <taxon>Pseudomonadati</taxon>
        <taxon>Pseudomonadota</taxon>
        <taxon>Alphaproteobacteria</taxon>
        <taxon>Acetobacterales</taxon>
        <taxon>Roseomonadaceae</taxon>
        <taxon>Caldovatus</taxon>
    </lineage>
</organism>
<accession>A0A8J3ED39</accession>
<dbReference type="EMBL" id="BMKS01000008">
    <property type="protein sequence ID" value="GGG39135.1"/>
    <property type="molecule type" value="Genomic_DNA"/>
</dbReference>
<evidence type="ECO:0000256" key="1">
    <source>
        <dbReference type="SAM" id="MobiDB-lite"/>
    </source>
</evidence>
<keyword evidence="3" id="KW-1185">Reference proteome</keyword>
<evidence type="ECO:0000313" key="3">
    <source>
        <dbReference type="Proteomes" id="UP000597507"/>
    </source>
</evidence>
<reference evidence="2 3" key="1">
    <citation type="journal article" date="2014" name="Int. J. Syst. Evol. Microbiol.">
        <title>Complete genome sequence of Corynebacterium casei LMG S-19264T (=DSM 44701T), isolated from a smear-ripened cheese.</title>
        <authorList>
            <consortium name="US DOE Joint Genome Institute (JGI-PGF)"/>
            <person name="Walter F."/>
            <person name="Albersmeier A."/>
            <person name="Kalinowski J."/>
            <person name="Ruckert C."/>
        </authorList>
    </citation>
    <scope>NUCLEOTIDE SEQUENCE [LARGE SCALE GENOMIC DNA]</scope>
    <source>
        <strain evidence="2 3">CGMCC 1.16330</strain>
    </source>
</reference>
<feature type="region of interest" description="Disordered" evidence="1">
    <location>
        <begin position="1"/>
        <end position="76"/>
    </location>
</feature>
<name>A0A8J3ED39_9PROT</name>